<accession>A0A6M0CKP0</accession>
<organism evidence="1 2">
    <name type="scientific">Spongiivirga citrea</name>
    <dbReference type="NCBI Taxonomy" id="1481457"/>
    <lineage>
        <taxon>Bacteria</taxon>
        <taxon>Pseudomonadati</taxon>
        <taxon>Bacteroidota</taxon>
        <taxon>Flavobacteriia</taxon>
        <taxon>Flavobacteriales</taxon>
        <taxon>Flavobacteriaceae</taxon>
        <taxon>Spongiivirga</taxon>
    </lineage>
</organism>
<proteinExistence type="predicted"/>
<protein>
    <submittedName>
        <fullName evidence="1">Uncharacterized protein</fullName>
    </submittedName>
</protein>
<comment type="caution">
    <text evidence="1">The sequence shown here is derived from an EMBL/GenBank/DDBJ whole genome shotgun (WGS) entry which is preliminary data.</text>
</comment>
<keyword evidence="2" id="KW-1185">Reference proteome</keyword>
<sequence>MGRPATKPTKLMDGFYIELRNRGASSGVKIMRETEAQMLQSAQQYKKTKDVVILGESKNGKFINDPKVLSA</sequence>
<gene>
    <name evidence="1" type="ORF">GWK10_04315</name>
</gene>
<dbReference type="EMBL" id="JAABOQ010000002">
    <property type="protein sequence ID" value="NER16419.1"/>
    <property type="molecule type" value="Genomic_DNA"/>
</dbReference>
<reference evidence="1 2" key="1">
    <citation type="submission" date="2020-01" db="EMBL/GenBank/DDBJ databases">
        <title>Spongiivirga citrea KCTC 32990T.</title>
        <authorList>
            <person name="Wang G."/>
        </authorList>
    </citation>
    <scope>NUCLEOTIDE SEQUENCE [LARGE SCALE GENOMIC DNA]</scope>
    <source>
        <strain evidence="1 2">KCTC 32990</strain>
    </source>
</reference>
<evidence type="ECO:0000313" key="2">
    <source>
        <dbReference type="Proteomes" id="UP000474296"/>
    </source>
</evidence>
<evidence type="ECO:0000313" key="1">
    <source>
        <dbReference type="EMBL" id="NER16419.1"/>
    </source>
</evidence>
<dbReference type="AlphaFoldDB" id="A0A6M0CKP0"/>
<dbReference type="RefSeq" id="WP_164029693.1">
    <property type="nucleotide sequence ID" value="NZ_JAABOQ010000002.1"/>
</dbReference>
<name>A0A6M0CKP0_9FLAO</name>
<dbReference type="Proteomes" id="UP000474296">
    <property type="component" value="Unassembled WGS sequence"/>
</dbReference>